<proteinExistence type="predicted"/>
<sequence>MLSMLWRGGNLQCHGLIPLLYVCHCIGDCLKSAYQRTGLHTTLVTAV</sequence>
<dbReference type="EMBL" id="GBXM01037164">
    <property type="protein sequence ID" value="JAH71413.1"/>
    <property type="molecule type" value="Transcribed_RNA"/>
</dbReference>
<reference evidence="1" key="1">
    <citation type="submission" date="2014-11" db="EMBL/GenBank/DDBJ databases">
        <authorList>
            <person name="Amaro Gonzalez C."/>
        </authorList>
    </citation>
    <scope>NUCLEOTIDE SEQUENCE</scope>
</reference>
<name>A0A0E9V2E5_ANGAN</name>
<dbReference type="AlphaFoldDB" id="A0A0E9V2E5"/>
<accession>A0A0E9V2E5</accession>
<protein>
    <submittedName>
        <fullName evidence="1">Uncharacterized protein</fullName>
    </submittedName>
</protein>
<reference evidence="1" key="2">
    <citation type="journal article" date="2015" name="Fish Shellfish Immunol.">
        <title>Early steps in the European eel (Anguilla anguilla)-Vibrio vulnificus interaction in the gills: Role of the RtxA13 toxin.</title>
        <authorList>
            <person name="Callol A."/>
            <person name="Pajuelo D."/>
            <person name="Ebbesson L."/>
            <person name="Teles M."/>
            <person name="MacKenzie S."/>
            <person name="Amaro C."/>
        </authorList>
    </citation>
    <scope>NUCLEOTIDE SEQUENCE</scope>
</reference>
<organism evidence="1">
    <name type="scientific">Anguilla anguilla</name>
    <name type="common">European freshwater eel</name>
    <name type="synonym">Muraena anguilla</name>
    <dbReference type="NCBI Taxonomy" id="7936"/>
    <lineage>
        <taxon>Eukaryota</taxon>
        <taxon>Metazoa</taxon>
        <taxon>Chordata</taxon>
        <taxon>Craniata</taxon>
        <taxon>Vertebrata</taxon>
        <taxon>Euteleostomi</taxon>
        <taxon>Actinopterygii</taxon>
        <taxon>Neopterygii</taxon>
        <taxon>Teleostei</taxon>
        <taxon>Anguilliformes</taxon>
        <taxon>Anguillidae</taxon>
        <taxon>Anguilla</taxon>
    </lineage>
</organism>
<evidence type="ECO:0000313" key="1">
    <source>
        <dbReference type="EMBL" id="JAH71413.1"/>
    </source>
</evidence>